<protein>
    <submittedName>
        <fullName evidence="2">Uncharacterized protein</fullName>
    </submittedName>
</protein>
<evidence type="ECO:0000313" key="3">
    <source>
        <dbReference type="Proteomes" id="UP000323917"/>
    </source>
</evidence>
<feature type="region of interest" description="Disordered" evidence="1">
    <location>
        <begin position="19"/>
        <end position="77"/>
    </location>
</feature>
<evidence type="ECO:0000256" key="1">
    <source>
        <dbReference type="SAM" id="MobiDB-lite"/>
    </source>
</evidence>
<dbReference type="AlphaFoldDB" id="A0A5B9QDR7"/>
<dbReference type="Proteomes" id="UP000323917">
    <property type="component" value="Chromosome"/>
</dbReference>
<accession>A0A5B9QDR7</accession>
<name>A0A5B9QDR7_9BACT</name>
<evidence type="ECO:0000313" key="2">
    <source>
        <dbReference type="EMBL" id="QEG35086.1"/>
    </source>
</evidence>
<dbReference type="KEGG" id="bgok:Pr1d_23770"/>
<reference evidence="2 3" key="1">
    <citation type="submission" date="2019-08" db="EMBL/GenBank/DDBJ databases">
        <title>Deep-cultivation of Planctomycetes and their phenomic and genomic characterization uncovers novel biology.</title>
        <authorList>
            <person name="Wiegand S."/>
            <person name="Jogler M."/>
            <person name="Boedeker C."/>
            <person name="Pinto D."/>
            <person name="Vollmers J."/>
            <person name="Rivas-Marin E."/>
            <person name="Kohn T."/>
            <person name="Peeters S.H."/>
            <person name="Heuer A."/>
            <person name="Rast P."/>
            <person name="Oberbeckmann S."/>
            <person name="Bunk B."/>
            <person name="Jeske O."/>
            <person name="Meyerdierks A."/>
            <person name="Storesund J.E."/>
            <person name="Kallscheuer N."/>
            <person name="Luecker S."/>
            <person name="Lage O.M."/>
            <person name="Pohl T."/>
            <person name="Merkel B.J."/>
            <person name="Hornburger P."/>
            <person name="Mueller R.-W."/>
            <person name="Bruemmer F."/>
            <person name="Labrenz M."/>
            <person name="Spormann A.M."/>
            <person name="Op den Camp H."/>
            <person name="Overmann J."/>
            <person name="Amann R."/>
            <person name="Jetten M.S.M."/>
            <person name="Mascher T."/>
            <person name="Medema M.H."/>
            <person name="Devos D.P."/>
            <person name="Kaster A.-K."/>
            <person name="Ovreas L."/>
            <person name="Rohde M."/>
            <person name="Galperin M.Y."/>
            <person name="Jogler C."/>
        </authorList>
    </citation>
    <scope>NUCLEOTIDE SEQUENCE [LARGE SCALE GENOMIC DNA]</scope>
    <source>
        <strain evidence="2 3">Pr1d</strain>
    </source>
</reference>
<keyword evidence="3" id="KW-1185">Reference proteome</keyword>
<feature type="compositionally biased region" description="Polar residues" evidence="1">
    <location>
        <begin position="68"/>
        <end position="77"/>
    </location>
</feature>
<sequence>MLLVVFVCAASAYLPDAINAPEEPTSAEPVLEVPSSTEPVPEVPTSAVPTERQPPQEESAPKGPALTVPTSTESASTGYRFPNVHLEASEDLLNAALGSNTRTQGPFSEIIRGSRYRGMSTRDTQLNIRTLPAENAIALGLDLNVTVKSNSRTTQQRTTVSSASTTHINAIKQASYDDNGWVLKPTEANARTSSRITGVRSNRIIGRRIAQRRARSSAYQQSGSVRYSVARRAEQRTRSEFDSTTQEMLDSWEEDLDRNFRQPLIERGQLPQLMSKRSTDDRIELTFLQATDDELGALTEFPTPLEQPQTRDMVLRLHHSALNNFADGMFGGRNFREDEVAEELEERLGRKLPGLEPEDSANLWSIDFADEKPLRFEFQEGVATVILEARGFTVGQKKIPGARLSAAYELSTSEGKLLGTRLDRIGISPLGSENEVGKVGVRFQVFRSMLRRRFERVFPAEFEMIEFPTPSTWPARASLHFATASAEDEWLQLTCDLPGKETNGTSDQAVQSVVTFMIARLSSIQNLIAPNGWQESLEPFNLFAQDSHPIP</sequence>
<organism evidence="2 3">
    <name type="scientific">Bythopirellula goksoeyrii</name>
    <dbReference type="NCBI Taxonomy" id="1400387"/>
    <lineage>
        <taxon>Bacteria</taxon>
        <taxon>Pseudomonadati</taxon>
        <taxon>Planctomycetota</taxon>
        <taxon>Planctomycetia</taxon>
        <taxon>Pirellulales</taxon>
        <taxon>Lacipirellulaceae</taxon>
        <taxon>Bythopirellula</taxon>
    </lineage>
</organism>
<dbReference type="EMBL" id="CP042913">
    <property type="protein sequence ID" value="QEG35086.1"/>
    <property type="molecule type" value="Genomic_DNA"/>
</dbReference>
<gene>
    <name evidence="2" type="ORF">Pr1d_23770</name>
</gene>
<feature type="compositionally biased region" description="Low complexity" evidence="1">
    <location>
        <begin position="28"/>
        <end position="46"/>
    </location>
</feature>
<proteinExistence type="predicted"/>